<dbReference type="CDD" id="cd24033">
    <property type="entry name" value="ASKHA_NBD_NodU_CmcH-like_N"/>
    <property type="match status" value="1"/>
</dbReference>
<dbReference type="PANTHER" id="PTHR34847:SF1">
    <property type="entry name" value="NODULATION PROTEIN U"/>
    <property type="match status" value="1"/>
</dbReference>
<dbReference type="InterPro" id="IPR003696">
    <property type="entry name" value="Carbtransf_dom"/>
</dbReference>
<protein>
    <submittedName>
        <fullName evidence="4">Predicted carbamoyl transferase</fullName>
    </submittedName>
</protein>
<evidence type="ECO:0000313" key="4">
    <source>
        <dbReference type="EMBL" id="BAQ67322.1"/>
    </source>
</evidence>
<dbReference type="EMBL" id="AP014800">
    <property type="protein sequence ID" value="BAQ67322.1"/>
    <property type="molecule type" value="Genomic_DNA"/>
</dbReference>
<evidence type="ECO:0000313" key="5">
    <source>
        <dbReference type="Proteomes" id="UP000064912"/>
    </source>
</evidence>
<evidence type="ECO:0000256" key="1">
    <source>
        <dbReference type="ARBA" id="ARBA00006129"/>
    </source>
</evidence>
<dbReference type="KEGG" id="rsu:NHU_00151"/>
<sequence length="561" mass="58873">MSSWYLGLSTSGHDPALALVDAAGRVVFAEATERFLQDKRAWGVVPDHVPHLASALAAVGARPGDRIVPATSWASVKADLGLKVHDALLPATDTLWMQGLQARMQHSAGAALLRLGYAREMPDPARFDHHLCHAVAACHFTPLEEAACLVIDGEGDVGAVSHFRLTGRRLARGWRSWGPGSLGTFYGWLTGLCGFDWREGEEWKAMGLAACGRADPALVETLTGLLAVDRGRLRFADEAAIAAIRAAVAPLTRAPGAPVTDAADLAAAGQAAYAVWADQVLAAITEDGPALILSGGCALNSSYNGTIAGRTGFESVFVPPCPADDGNAIGAALLAWMADTGAERIPFGGGSAFLGSAPRAKTLETARHAAAAGHVVTDLAGRSAEGAAGLLAQGRILGVMRGRAEFGPRALGNRSILADPRPGDMKDAINARVKGREPYRPFAPVLTEADLAEWFERPQPSPYMSMTLPWRHGVRDRVPAVVHDDGTGRVQTVGPDSAPWMAELVAAFGHETGVPVVLNTSFNIMGKPILHSVEDALGMLATTGLDAVLIEDILIEKPVPS</sequence>
<gene>
    <name evidence="4" type="ORF">NHU_00151</name>
</gene>
<dbReference type="eggNOG" id="COG2192">
    <property type="taxonomic scope" value="Bacteria"/>
</dbReference>
<dbReference type="PANTHER" id="PTHR34847">
    <property type="entry name" value="NODULATION PROTEIN U"/>
    <property type="match status" value="1"/>
</dbReference>
<accession>A0A0D6AWT7</accession>
<dbReference type="SUPFAM" id="SSF53067">
    <property type="entry name" value="Actin-like ATPase domain"/>
    <property type="match status" value="1"/>
</dbReference>
<evidence type="ECO:0000259" key="2">
    <source>
        <dbReference type="Pfam" id="PF02543"/>
    </source>
</evidence>
<dbReference type="InterPro" id="IPR051338">
    <property type="entry name" value="NodU/CmcH_Carbamoyltrnsfr"/>
</dbReference>
<dbReference type="InterPro" id="IPR031730">
    <property type="entry name" value="Carbam_trans_C"/>
</dbReference>
<evidence type="ECO:0000259" key="3">
    <source>
        <dbReference type="Pfam" id="PF16861"/>
    </source>
</evidence>
<dbReference type="Proteomes" id="UP000064912">
    <property type="component" value="Chromosome"/>
</dbReference>
<dbReference type="Gene3D" id="3.30.420.40">
    <property type="match status" value="2"/>
</dbReference>
<dbReference type="AlphaFoldDB" id="A0A0D6AWT7"/>
<dbReference type="GO" id="GO:0016740">
    <property type="term" value="F:transferase activity"/>
    <property type="evidence" value="ECO:0007669"/>
    <property type="project" value="UniProtKB-KW"/>
</dbReference>
<keyword evidence="4" id="KW-0808">Transferase</keyword>
<proteinExistence type="inferred from homology"/>
<dbReference type="Pfam" id="PF02543">
    <property type="entry name" value="Carbam_trans_N"/>
    <property type="match status" value="1"/>
</dbReference>
<dbReference type="Gene3D" id="3.90.870.20">
    <property type="entry name" value="Carbamoyltransferase, C-terminal domain"/>
    <property type="match status" value="1"/>
</dbReference>
<dbReference type="Pfam" id="PF16861">
    <property type="entry name" value="Carbam_trans_C"/>
    <property type="match status" value="1"/>
</dbReference>
<dbReference type="InterPro" id="IPR043129">
    <property type="entry name" value="ATPase_NBD"/>
</dbReference>
<feature type="domain" description="Carbamoyltransferase" evidence="2">
    <location>
        <begin position="6"/>
        <end position="333"/>
    </location>
</feature>
<reference evidence="4 5" key="1">
    <citation type="submission" date="2015-02" db="EMBL/GenBank/DDBJ databases">
        <title>Genome sequene of Rhodovulum sulfidophilum DSM 2351.</title>
        <authorList>
            <person name="Nagao N."/>
        </authorList>
    </citation>
    <scope>NUCLEOTIDE SEQUENCE [LARGE SCALE GENOMIC DNA]</scope>
    <source>
        <strain evidence="4 5">DSM 2351</strain>
    </source>
</reference>
<dbReference type="PATRIC" id="fig|35806.4.peg.150"/>
<comment type="similarity">
    <text evidence="1">Belongs to the NodU/CmcH family.</text>
</comment>
<feature type="domain" description="Carbamoyltransferase C-terminal" evidence="3">
    <location>
        <begin position="388"/>
        <end position="557"/>
    </location>
</feature>
<name>A0A0D6AWT7_RHOSU</name>
<organism evidence="4 5">
    <name type="scientific">Rhodovulum sulfidophilum</name>
    <name type="common">Rhodobacter sulfidophilus</name>
    <dbReference type="NCBI Taxonomy" id="35806"/>
    <lineage>
        <taxon>Bacteria</taxon>
        <taxon>Pseudomonadati</taxon>
        <taxon>Pseudomonadota</taxon>
        <taxon>Alphaproteobacteria</taxon>
        <taxon>Rhodobacterales</taxon>
        <taxon>Paracoccaceae</taxon>
        <taxon>Rhodovulum</taxon>
    </lineage>
</organism>
<dbReference type="InterPro" id="IPR038152">
    <property type="entry name" value="Carbam_trans_C_sf"/>
</dbReference>